<dbReference type="Proteomes" id="UP000006073">
    <property type="component" value="Unassembled WGS sequence"/>
</dbReference>
<comment type="caution">
    <text evidence="1">The sequence shown here is derived from an EMBL/GenBank/DDBJ whole genome shotgun (WGS) entry which is preliminary data.</text>
</comment>
<gene>
    <name evidence="1" type="ORF">A33Q_1469</name>
</gene>
<evidence type="ECO:0000313" key="1">
    <source>
        <dbReference type="EMBL" id="EOZ98107.1"/>
    </source>
</evidence>
<dbReference type="AlphaFoldDB" id="S2DGC4"/>
<keyword evidence="2" id="KW-1185">Reference proteome</keyword>
<evidence type="ECO:0000313" key="2">
    <source>
        <dbReference type="Proteomes" id="UP000006073"/>
    </source>
</evidence>
<reference evidence="1 2" key="1">
    <citation type="journal article" date="2013" name="Genome Announc.">
        <title>Draft Genome Sequence of Indibacter alkaliphilus Strain LW1T, Isolated from Lonar Lake, a Haloalkaline Lake in the Buldana District of Maharashtra, India.</title>
        <authorList>
            <person name="Singh A."/>
            <person name="Kumar Jangir P."/>
            <person name="Sharma R."/>
            <person name="Singh A."/>
            <person name="Kumar Pinnaka A."/>
            <person name="Shivaji S."/>
        </authorList>
    </citation>
    <scope>NUCLEOTIDE SEQUENCE [LARGE SCALE GENOMIC DNA]</scope>
    <source>
        <strain evidence="2">CCUG 57479 / KCTC 22604 / LW1</strain>
    </source>
</reference>
<sequence>MCSWCLLFDAKLGQAYQVGVPIGESERKWACLKVFGFINQYLGDKKCRKNRPVDLENGACRFF</sequence>
<protein>
    <submittedName>
        <fullName evidence="1">Uncharacterized protein</fullName>
    </submittedName>
</protein>
<organism evidence="1 2">
    <name type="scientific">Indibacter alkaliphilus (strain CCUG 57479 / KCTC 22604 / LW1)</name>
    <dbReference type="NCBI Taxonomy" id="1189612"/>
    <lineage>
        <taxon>Bacteria</taxon>
        <taxon>Pseudomonadati</taxon>
        <taxon>Bacteroidota</taxon>
        <taxon>Cytophagia</taxon>
        <taxon>Cytophagales</taxon>
        <taxon>Cyclobacteriaceae</taxon>
    </lineage>
</organism>
<accession>S2DGC4</accession>
<proteinExistence type="predicted"/>
<dbReference type="EMBL" id="ALWO02000024">
    <property type="protein sequence ID" value="EOZ98107.1"/>
    <property type="molecule type" value="Genomic_DNA"/>
</dbReference>
<name>S2DGC4_INDAL</name>